<dbReference type="Gene3D" id="3.40.720.10">
    <property type="entry name" value="Alkaline Phosphatase, subunit A"/>
    <property type="match status" value="1"/>
</dbReference>
<dbReference type="PANTHER" id="PTHR10151">
    <property type="entry name" value="ECTONUCLEOTIDE PYROPHOSPHATASE/PHOSPHODIESTERASE"/>
    <property type="match status" value="1"/>
</dbReference>
<evidence type="ECO:0000313" key="4">
    <source>
        <dbReference type="Proteomes" id="UP001331761"/>
    </source>
</evidence>
<evidence type="ECO:0000256" key="1">
    <source>
        <dbReference type="SAM" id="SignalP"/>
    </source>
</evidence>
<dbReference type="InterPro" id="IPR029063">
    <property type="entry name" value="SAM-dependent_MTases_sf"/>
</dbReference>
<comment type="caution">
    <text evidence="3">The sequence shown here is derived from an EMBL/GenBank/DDBJ whole genome shotgun (WGS) entry which is preliminary data.</text>
</comment>
<dbReference type="Proteomes" id="UP001331761">
    <property type="component" value="Unassembled WGS sequence"/>
</dbReference>
<evidence type="ECO:0000259" key="2">
    <source>
        <dbReference type="Pfam" id="PF13847"/>
    </source>
</evidence>
<dbReference type="InterPro" id="IPR017850">
    <property type="entry name" value="Alkaline_phosphatase_core_sf"/>
</dbReference>
<accession>A0AAN8FYG5</accession>
<dbReference type="SUPFAM" id="SSF53335">
    <property type="entry name" value="S-adenosyl-L-methionine-dependent methyltransferases"/>
    <property type="match status" value="2"/>
</dbReference>
<reference evidence="3 4" key="1">
    <citation type="submission" date="2019-10" db="EMBL/GenBank/DDBJ databases">
        <title>Assembly and Annotation for the nematode Trichostrongylus colubriformis.</title>
        <authorList>
            <person name="Martin J."/>
        </authorList>
    </citation>
    <scope>NUCLEOTIDE SEQUENCE [LARGE SCALE GENOMIC DNA]</scope>
    <source>
        <strain evidence="3">G859</strain>
        <tissue evidence="3">Whole worm</tissue>
    </source>
</reference>
<dbReference type="SUPFAM" id="SSF53649">
    <property type="entry name" value="Alkaline phosphatase-like"/>
    <property type="match status" value="1"/>
</dbReference>
<keyword evidence="1" id="KW-0732">Signal</keyword>
<gene>
    <name evidence="3" type="ORF">GCK32_004019</name>
</gene>
<dbReference type="Pfam" id="PF01663">
    <property type="entry name" value="Phosphodiest"/>
    <property type="match status" value="1"/>
</dbReference>
<keyword evidence="4" id="KW-1185">Reference proteome</keyword>
<dbReference type="EMBL" id="WIXE01000381">
    <property type="protein sequence ID" value="KAK5986655.1"/>
    <property type="molecule type" value="Genomic_DNA"/>
</dbReference>
<proteinExistence type="predicted"/>
<dbReference type="Pfam" id="PF13847">
    <property type="entry name" value="Methyltransf_31"/>
    <property type="match status" value="1"/>
</dbReference>
<name>A0AAN8FYG5_TRICO</name>
<protein>
    <recommendedName>
        <fullName evidence="2">Methyltransferase domain-containing protein</fullName>
    </recommendedName>
</protein>
<dbReference type="PANTHER" id="PTHR10151:SF120">
    <property type="entry name" value="BIS(5'-ADENOSYL)-TRIPHOSPHATASE"/>
    <property type="match status" value="1"/>
</dbReference>
<organism evidence="3 4">
    <name type="scientific">Trichostrongylus colubriformis</name>
    <name type="common">Black scour worm</name>
    <dbReference type="NCBI Taxonomy" id="6319"/>
    <lineage>
        <taxon>Eukaryota</taxon>
        <taxon>Metazoa</taxon>
        <taxon>Ecdysozoa</taxon>
        <taxon>Nematoda</taxon>
        <taxon>Chromadorea</taxon>
        <taxon>Rhabditida</taxon>
        <taxon>Rhabditina</taxon>
        <taxon>Rhabditomorpha</taxon>
        <taxon>Strongyloidea</taxon>
        <taxon>Trichostrongylidae</taxon>
        <taxon>Trichostrongylus</taxon>
    </lineage>
</organism>
<feature type="chain" id="PRO_5042979922" description="Methyltransferase domain-containing protein" evidence="1">
    <location>
        <begin position="22"/>
        <end position="1135"/>
    </location>
</feature>
<dbReference type="GO" id="GO:0016787">
    <property type="term" value="F:hydrolase activity"/>
    <property type="evidence" value="ECO:0007669"/>
    <property type="project" value="UniProtKB-ARBA"/>
</dbReference>
<dbReference type="InterPro" id="IPR025714">
    <property type="entry name" value="Methyltranfer_dom"/>
</dbReference>
<dbReference type="AlphaFoldDB" id="A0AAN8FYG5"/>
<dbReference type="CDD" id="cd02440">
    <property type="entry name" value="AdoMet_MTases"/>
    <property type="match status" value="1"/>
</dbReference>
<dbReference type="InterPro" id="IPR002591">
    <property type="entry name" value="Phosphodiest/P_Trfase"/>
</dbReference>
<dbReference type="Gene3D" id="3.30.1360.180">
    <property type="match status" value="1"/>
</dbReference>
<sequence length="1135" mass="128963">MIFTRIWIICSFVIWSPLAFAKLSPHPKLLLISFDGFRYDLLNATWTPNIYKWANRSSWFVNGVRSQYVTYTAPNHMSIVTGLHEPDHGIVSNYFYDPATGKVFDYFNSTQEAGVVNASLDMSWYKGDPIWLTNERSDSSRRSVSFYWPNGEAPFPQEPHKPSLYRAWKDYRNLTQWMGDVDDIVNLFTDDKDPINFLAWYIAEPDHTLHKNGFYNGALRPMIHQLDELFGYLVAKLHDSGLESELNVILTADHGHAEIQGAKNVMCLREYITSEGYVLGDHMMYPESEELALELYHNLSTAARTMGYKVKIYLKENIPDKFFYKNSTRIGRIVIEPEVGWAASFSKSCTRKKLLETYGPGKIKFNSSSHGMDPDRWEMRAMLAMGGPSFIPGKKITDIPNNIDLHSLMCYLLAIEAAPNNAGMSVVSQAILVKTTGLPHVDTSFSESLAFTFLIIPSACIVVLFMVYICRNTVLSDNPKWMWTRGQYRPLHMDIFDAERVRSLYSRHSELFLMSLLPKSTVEFTDPKFWKNFFATRKTPFEWYGDYTVLGAVLEKYLKMSDNILQIGCGNSQLAAQMYDNGFRNVHSIDTDSAVIEEQRHRNRERSELTFSKDDATSMSFGDEEFSVIVDKGTLDALLPPEATEQQLDCVHRMFHEVQRILKVAGRYLIITLAQHHIVNCFMEHFLTTGQFLLRVHEIENSASGFPMPVFVFVATKLRNVMNMSMPIELWRAGSDRFEKFVDLHDVLSVIASEQEFNQFVHMCSRVKDILSNSDYKRYNAVTATTVILTVGCTLRTLLNIGVVNSKPPIMRRTDVRIKLDHEASITIESQNVSGPRYCFHIVDDPNVKTFNSYAVFVIPLGREGEWIFSTEKGRKTLRQQAEKIDFLSTGSVDVRVTKASGESSVNGKWTVEDIVVDGQEYRRLIFLSSSNIVQSEALLKSKKGGKKAVDLEHMTCDHHTLMLSGLALLSQNPLSDPAAAQLKVAVLGLGGGLLASFLLRHLPKATIEGVELDRDVVTVAIQWFALPHNDPRMRVKVVNALDYLEETSTRSVIAMNLVTRDEEVARKAKRSMASHFPTLYSISSDEDVNEVLLARVTPNEKFNPVEFARSLRKDIRWVHALEPVIARITPVPSQ</sequence>
<feature type="signal peptide" evidence="1">
    <location>
        <begin position="1"/>
        <end position="21"/>
    </location>
</feature>
<feature type="domain" description="Methyltransferase" evidence="2">
    <location>
        <begin position="561"/>
        <end position="674"/>
    </location>
</feature>
<dbReference type="CDD" id="cd16018">
    <property type="entry name" value="Enpp"/>
    <property type="match status" value="1"/>
</dbReference>
<dbReference type="Gene3D" id="3.40.50.150">
    <property type="entry name" value="Vaccinia Virus protein VP39"/>
    <property type="match status" value="2"/>
</dbReference>
<evidence type="ECO:0000313" key="3">
    <source>
        <dbReference type="EMBL" id="KAK5986655.1"/>
    </source>
</evidence>